<dbReference type="OrthoDB" id="6228714at2759"/>
<dbReference type="Pfam" id="PF13385">
    <property type="entry name" value="Laminin_G_3"/>
    <property type="match status" value="1"/>
</dbReference>
<keyword evidence="1 5" id="KW-0645">Protease</keyword>
<feature type="compositionally biased region" description="Polar residues" evidence="6">
    <location>
        <begin position="218"/>
        <end position="227"/>
    </location>
</feature>
<dbReference type="PROSITE" id="PS00135">
    <property type="entry name" value="TRYPSIN_SER"/>
    <property type="match status" value="1"/>
</dbReference>
<name>A0A8S4Q042_OWEFU</name>
<dbReference type="PANTHER" id="PTHR24264">
    <property type="entry name" value="TRYPSIN-RELATED"/>
    <property type="match status" value="1"/>
</dbReference>
<protein>
    <recommendedName>
        <fullName evidence="7">Peptidase S1 domain-containing protein</fullName>
    </recommendedName>
</protein>
<feature type="non-terminal residue" evidence="8">
    <location>
        <position position="1"/>
    </location>
</feature>
<dbReference type="PRINTS" id="PR00722">
    <property type="entry name" value="CHYMOTRYPSIN"/>
</dbReference>
<keyword evidence="2 5" id="KW-0378">Hydrolase</keyword>
<feature type="domain" description="Peptidase S1" evidence="7">
    <location>
        <begin position="1060"/>
        <end position="1259"/>
    </location>
</feature>
<dbReference type="GO" id="GO:0005615">
    <property type="term" value="C:extracellular space"/>
    <property type="evidence" value="ECO:0007669"/>
    <property type="project" value="TreeGrafter"/>
</dbReference>
<evidence type="ECO:0000256" key="4">
    <source>
        <dbReference type="ARBA" id="ARBA00023157"/>
    </source>
</evidence>
<keyword evidence="9" id="KW-1185">Reference proteome</keyword>
<comment type="caution">
    <text evidence="8">The sequence shown here is derived from an EMBL/GenBank/DDBJ whole genome shotgun (WGS) entry which is preliminary data.</text>
</comment>
<evidence type="ECO:0000259" key="7">
    <source>
        <dbReference type="PROSITE" id="PS50240"/>
    </source>
</evidence>
<dbReference type="SUPFAM" id="SSF49899">
    <property type="entry name" value="Concanavalin A-like lectins/glucanases"/>
    <property type="match status" value="2"/>
</dbReference>
<dbReference type="Gene3D" id="2.40.10.10">
    <property type="entry name" value="Trypsin-like serine proteases"/>
    <property type="match status" value="3"/>
</dbReference>
<organism evidence="8 9">
    <name type="scientific">Owenia fusiformis</name>
    <name type="common">Polychaete worm</name>
    <dbReference type="NCBI Taxonomy" id="6347"/>
    <lineage>
        <taxon>Eukaryota</taxon>
        <taxon>Metazoa</taxon>
        <taxon>Spiralia</taxon>
        <taxon>Lophotrochozoa</taxon>
        <taxon>Annelida</taxon>
        <taxon>Polychaeta</taxon>
        <taxon>Sedentaria</taxon>
        <taxon>Canalipalpata</taxon>
        <taxon>Sabellida</taxon>
        <taxon>Oweniida</taxon>
        <taxon>Oweniidae</taxon>
        <taxon>Owenia</taxon>
    </lineage>
</organism>
<evidence type="ECO:0000313" key="8">
    <source>
        <dbReference type="EMBL" id="CAH1799370.1"/>
    </source>
</evidence>
<keyword evidence="4" id="KW-1015">Disulfide bond</keyword>
<dbReference type="CDD" id="cd00190">
    <property type="entry name" value="Tryp_SPc"/>
    <property type="match status" value="1"/>
</dbReference>
<feature type="domain" description="Peptidase S1" evidence="7">
    <location>
        <begin position="753"/>
        <end position="998"/>
    </location>
</feature>
<dbReference type="EMBL" id="CAIIXF020000011">
    <property type="protein sequence ID" value="CAH1799370.1"/>
    <property type="molecule type" value="Genomic_DNA"/>
</dbReference>
<sequence>ETFGSNLHALDGRIILKMSNASPFGGVWLVCVAAFVSCDTASKYVDIYETHLGIIDSTDSTTLNQYSFYQIKLHLTKLIEILEEPIGISKSFKKTLGATVRKIKKVKIKTSTDTFLKSSELNMNKLRGINGIDNLKEATIDMIYGYRYYGYKDQEALLRKTQQLYDNNKDKVNTQRNLKAQYNLIKKMLKQQKDVMKKLKRIKLVDVNKFKSELPRPKSSQGEQCTDQGPEGNSLPRPPANGKIIAQGKCNSTIKVVCDCGFRLQGGAEIFELKNYDENVPVCHPKPIGYWPLNRKDRGINFAGELEICYRGARKGSTHAANAYLDKNTIFVEGVSGQDGEAVQLVDERSCIRIINKEGYLTPTKDFTWMFYMKLDSTSRPYIPLLQYSSNRKARMWVGISLNKIEAGLTIKGMDDIIVLSNGTLNWNKWVYIAVSYEHHTSGNGSILQLHVSADSHSSYQTTQTLNSKSNGKSSFDPFDVYIGKDSNVPRSFACLKFCAAALSIGQIEMAKAACRQDILLGKWPLDKLDGLHDERTNREALMSTGPFTPLVDGPKRRQAFQVGPSYFQSSTMQIANTFSWLGAFYVEEISDDFCALVDFSNTTNFGFHIWIDKKTNTLQIGIGEPNRKYSVDGSDIGLAIALKQWYHIGVTYDGTSGHTMVYLTAENGTMTKLEFTLAKMTDGTLSASWLGKSEKRKIPMRGRITCVELYGAVITQAEIVRLSSRCLGQNEFFNKTCTSKQNIAPVFGSIGGIGGETAEAHSWPWMVQFRYKDTKKHHCGGAIYNQNTVISAAHCFLGVYNDFDKFEAVLGSHRRTKSEGFQVVYELRSVVFNDNFNESADWPGGVPFESDIALVILETNDTCVRFSDAVQPICLADTEPVGGQICVALGWGKSKTEMSNAHDELKQLRIPIVSYHKCQHHLTDLHVSSFCAGHREKERPDTCMGDSGGPLLCQFDDDPKYKLAGITSWGKQICGSGTPSAYTSIAYHREWIQRVTSAEQTWSNWGDWSSCHATECRPLVRSRMCTDKDSTVLDDCMCTGKGLELDLDPRCLPCHGAKINGGVSVRKDDRENFAWIVSLFNHEGHFCGGVILSEYWILTAAHCICGNDDTKVCCNRKQINQECINSRISTWKVTAGKLSGSKKLQKNEQKMNVKEIYVHENYDWDITILSNDIALIRLNDSLNFNNSWISPAVISTGLCGTYSDDGECEENIADQLKYHDCSIAGWGATTMGNLEPSNKLKWLKDVIVVSDTEGLLIG</sequence>
<dbReference type="PROSITE" id="PS00134">
    <property type="entry name" value="TRYPSIN_HIS"/>
    <property type="match status" value="2"/>
</dbReference>
<dbReference type="InterPro" id="IPR043504">
    <property type="entry name" value="Peptidase_S1_PA_chymotrypsin"/>
</dbReference>
<evidence type="ECO:0000256" key="5">
    <source>
        <dbReference type="RuleBase" id="RU363034"/>
    </source>
</evidence>
<dbReference type="AlphaFoldDB" id="A0A8S4Q042"/>
<dbReference type="GO" id="GO:0006508">
    <property type="term" value="P:proteolysis"/>
    <property type="evidence" value="ECO:0007669"/>
    <property type="project" value="UniProtKB-KW"/>
</dbReference>
<evidence type="ECO:0000256" key="1">
    <source>
        <dbReference type="ARBA" id="ARBA00022670"/>
    </source>
</evidence>
<dbReference type="InterPro" id="IPR050127">
    <property type="entry name" value="Serine_Proteases_S1"/>
</dbReference>
<accession>A0A8S4Q042</accession>
<dbReference type="InterPro" id="IPR001254">
    <property type="entry name" value="Trypsin_dom"/>
</dbReference>
<dbReference type="InterPro" id="IPR009003">
    <property type="entry name" value="Peptidase_S1_PA"/>
</dbReference>
<dbReference type="Gene3D" id="2.60.120.200">
    <property type="match status" value="2"/>
</dbReference>
<keyword evidence="3 5" id="KW-0720">Serine protease</keyword>
<dbReference type="InterPro" id="IPR018114">
    <property type="entry name" value="TRYPSIN_HIS"/>
</dbReference>
<dbReference type="Pfam" id="PF00089">
    <property type="entry name" value="Trypsin"/>
    <property type="match status" value="2"/>
</dbReference>
<dbReference type="InterPro" id="IPR001314">
    <property type="entry name" value="Peptidase_S1A"/>
</dbReference>
<dbReference type="Proteomes" id="UP000749559">
    <property type="component" value="Unassembled WGS sequence"/>
</dbReference>
<evidence type="ECO:0000256" key="6">
    <source>
        <dbReference type="SAM" id="MobiDB-lite"/>
    </source>
</evidence>
<dbReference type="FunFam" id="2.40.10.10:FF:000036">
    <property type="entry name" value="Trypsin beta"/>
    <property type="match status" value="1"/>
</dbReference>
<dbReference type="FunFam" id="2.40.10.10:FF:000068">
    <property type="entry name" value="transmembrane protease serine 2"/>
    <property type="match status" value="1"/>
</dbReference>
<feature type="region of interest" description="Disordered" evidence="6">
    <location>
        <begin position="213"/>
        <end position="240"/>
    </location>
</feature>
<dbReference type="PROSITE" id="PS50240">
    <property type="entry name" value="TRYPSIN_DOM"/>
    <property type="match status" value="2"/>
</dbReference>
<dbReference type="PANTHER" id="PTHR24264:SF54">
    <property type="entry name" value="PEPTIDASE S1 DOMAIN-CONTAINING PROTEIN"/>
    <property type="match status" value="1"/>
</dbReference>
<evidence type="ECO:0000256" key="2">
    <source>
        <dbReference type="ARBA" id="ARBA00022801"/>
    </source>
</evidence>
<dbReference type="GO" id="GO:0004252">
    <property type="term" value="F:serine-type endopeptidase activity"/>
    <property type="evidence" value="ECO:0007669"/>
    <property type="project" value="InterPro"/>
</dbReference>
<evidence type="ECO:0000256" key="3">
    <source>
        <dbReference type="ARBA" id="ARBA00022825"/>
    </source>
</evidence>
<gene>
    <name evidence="8" type="ORF">OFUS_LOCUS23386</name>
</gene>
<dbReference type="InterPro" id="IPR033116">
    <property type="entry name" value="TRYPSIN_SER"/>
</dbReference>
<dbReference type="SUPFAM" id="SSF50494">
    <property type="entry name" value="Trypsin-like serine proteases"/>
    <property type="match status" value="2"/>
</dbReference>
<reference evidence="8" key="1">
    <citation type="submission" date="2022-03" db="EMBL/GenBank/DDBJ databases">
        <authorList>
            <person name="Martin C."/>
        </authorList>
    </citation>
    <scope>NUCLEOTIDE SEQUENCE</scope>
</reference>
<evidence type="ECO:0000313" key="9">
    <source>
        <dbReference type="Proteomes" id="UP000749559"/>
    </source>
</evidence>
<dbReference type="InterPro" id="IPR013320">
    <property type="entry name" value="ConA-like_dom_sf"/>
</dbReference>
<dbReference type="SMART" id="SM00020">
    <property type="entry name" value="Tryp_SPc"/>
    <property type="match status" value="2"/>
</dbReference>
<proteinExistence type="predicted"/>